<dbReference type="Proteomes" id="UP000249794">
    <property type="component" value="Unassembled WGS sequence"/>
</dbReference>
<reference evidence="2 3" key="2">
    <citation type="submission" date="2018-06" db="EMBL/GenBank/DDBJ databases">
        <title>Metagenomic assembly of (sub)arctic Cyanobacteria and their associated microbiome from non-axenic cultures.</title>
        <authorList>
            <person name="Baurain D."/>
        </authorList>
    </citation>
    <scope>NUCLEOTIDE SEQUENCE [LARGE SCALE GENOMIC DNA]</scope>
    <source>
        <strain evidence="2">ULC027bin1</strain>
    </source>
</reference>
<organism evidence="2 3">
    <name type="scientific">Phormidesmis priestleyi</name>
    <dbReference type="NCBI Taxonomy" id="268141"/>
    <lineage>
        <taxon>Bacteria</taxon>
        <taxon>Bacillati</taxon>
        <taxon>Cyanobacteriota</taxon>
        <taxon>Cyanophyceae</taxon>
        <taxon>Leptolyngbyales</taxon>
        <taxon>Leptolyngbyaceae</taxon>
        <taxon>Phormidesmis</taxon>
    </lineage>
</organism>
<dbReference type="Pfam" id="PF02441">
    <property type="entry name" value="Flavoprotein"/>
    <property type="match status" value="1"/>
</dbReference>
<protein>
    <submittedName>
        <fullName evidence="2">Phosphopantothenate synthase</fullName>
    </submittedName>
</protein>
<dbReference type="SUPFAM" id="SSF52507">
    <property type="entry name" value="Homo-oligomeric flavin-containing Cys decarboxylases, HFCD"/>
    <property type="match status" value="1"/>
</dbReference>
<proteinExistence type="predicted"/>
<dbReference type="Gene3D" id="3.40.50.1950">
    <property type="entry name" value="Flavin prenyltransferase-like"/>
    <property type="match status" value="1"/>
</dbReference>
<gene>
    <name evidence="2" type="ORF">DCF15_13075</name>
</gene>
<evidence type="ECO:0000313" key="3">
    <source>
        <dbReference type="Proteomes" id="UP000249794"/>
    </source>
</evidence>
<accession>A0A2W4X6Y1</accession>
<feature type="non-terminal residue" evidence="2">
    <location>
        <position position="63"/>
    </location>
</feature>
<evidence type="ECO:0000313" key="2">
    <source>
        <dbReference type="EMBL" id="PZO52924.1"/>
    </source>
</evidence>
<feature type="domain" description="Flavoprotein" evidence="1">
    <location>
        <begin position="1"/>
        <end position="49"/>
    </location>
</feature>
<dbReference type="GO" id="GO:0003824">
    <property type="term" value="F:catalytic activity"/>
    <property type="evidence" value="ECO:0007669"/>
    <property type="project" value="InterPro"/>
</dbReference>
<name>A0A2W4X6Y1_9CYAN</name>
<comment type="caution">
    <text evidence="2">The sequence shown here is derived from an EMBL/GenBank/DDBJ whole genome shotgun (WGS) entry which is preliminary data.</text>
</comment>
<evidence type="ECO:0000259" key="1">
    <source>
        <dbReference type="Pfam" id="PF02441"/>
    </source>
</evidence>
<dbReference type="AlphaFoldDB" id="A0A2W4X6Y1"/>
<sequence>MKVVIGVTGGIAAYKVCEVVSTLAKSGVQVRVVMSDRAQSFVSAVTFAALSRHEVYTDTDFWS</sequence>
<dbReference type="InterPro" id="IPR036551">
    <property type="entry name" value="Flavin_trans-like"/>
</dbReference>
<dbReference type="EMBL" id="QBMP01000136">
    <property type="protein sequence ID" value="PZO52924.1"/>
    <property type="molecule type" value="Genomic_DNA"/>
</dbReference>
<dbReference type="InterPro" id="IPR003382">
    <property type="entry name" value="Flavoprotein"/>
</dbReference>
<reference evidence="3" key="1">
    <citation type="submission" date="2018-04" db="EMBL/GenBank/DDBJ databases">
        <authorList>
            <person name="Cornet L."/>
        </authorList>
    </citation>
    <scope>NUCLEOTIDE SEQUENCE [LARGE SCALE GENOMIC DNA]</scope>
</reference>